<dbReference type="InterPro" id="IPR020845">
    <property type="entry name" value="AMP-binding_CS"/>
</dbReference>
<dbReference type="Gene3D" id="3.40.50.12780">
    <property type="entry name" value="N-terminal domain of ligase-like"/>
    <property type="match status" value="1"/>
</dbReference>
<dbReference type="PROSITE" id="PS00455">
    <property type="entry name" value="AMP_BINDING"/>
    <property type="match status" value="1"/>
</dbReference>
<keyword evidence="3" id="KW-0812">Transmembrane</keyword>
<proteinExistence type="inferred from homology"/>
<feature type="transmembrane region" description="Helical" evidence="3">
    <location>
        <begin position="660"/>
        <end position="682"/>
    </location>
</feature>
<dbReference type="GO" id="GO:0031956">
    <property type="term" value="F:medium-chain fatty acid-CoA ligase activity"/>
    <property type="evidence" value="ECO:0007669"/>
    <property type="project" value="TreeGrafter"/>
</dbReference>
<dbReference type="SUPFAM" id="SSF56801">
    <property type="entry name" value="Acetyl-CoA synthetase-like"/>
    <property type="match status" value="1"/>
</dbReference>
<evidence type="ECO:0000256" key="1">
    <source>
        <dbReference type="ARBA" id="ARBA00006432"/>
    </source>
</evidence>
<keyword evidence="3" id="KW-1133">Transmembrane helix</keyword>
<feature type="transmembrane region" description="Helical" evidence="3">
    <location>
        <begin position="732"/>
        <end position="752"/>
    </location>
</feature>
<evidence type="ECO:0000259" key="4">
    <source>
        <dbReference type="Pfam" id="PF00501"/>
    </source>
</evidence>
<dbReference type="RefSeq" id="WP_073036492.1">
    <property type="nucleotide sequence ID" value="NZ_BMLR01000013.1"/>
</dbReference>
<dbReference type="CDD" id="cd04433">
    <property type="entry name" value="AFD_class_I"/>
    <property type="match status" value="1"/>
</dbReference>
<feature type="transmembrane region" description="Helical" evidence="3">
    <location>
        <begin position="801"/>
        <end position="823"/>
    </location>
</feature>
<dbReference type="Proteomes" id="UP000183974">
    <property type="component" value="Unassembled WGS sequence"/>
</dbReference>
<feature type="transmembrane region" description="Helical" evidence="3">
    <location>
        <begin position="829"/>
        <end position="857"/>
    </location>
</feature>
<keyword evidence="2" id="KW-0436">Ligase</keyword>
<name>A0A1M7HPW0_9RHOB</name>
<evidence type="ECO:0000313" key="5">
    <source>
        <dbReference type="EMBL" id="SHM30525.1"/>
    </source>
</evidence>
<reference evidence="5 6" key="1">
    <citation type="submission" date="2016-11" db="EMBL/GenBank/DDBJ databases">
        <authorList>
            <person name="Jaros S."/>
            <person name="Januszkiewicz K."/>
            <person name="Wedrychowicz H."/>
        </authorList>
    </citation>
    <scope>NUCLEOTIDE SEQUENCE [LARGE SCALE GENOMIC DNA]</scope>
    <source>
        <strain evidence="5 6">DSM 29589</strain>
    </source>
</reference>
<accession>A0A1M7HPW0</accession>
<dbReference type="EMBL" id="FRBR01000013">
    <property type="protein sequence ID" value="SHM30525.1"/>
    <property type="molecule type" value="Genomic_DNA"/>
</dbReference>
<dbReference type="AlphaFoldDB" id="A0A1M7HPW0"/>
<dbReference type="InterPro" id="IPR036736">
    <property type="entry name" value="ACP-like_sf"/>
</dbReference>
<keyword evidence="6" id="KW-1185">Reference proteome</keyword>
<dbReference type="InterPro" id="IPR000873">
    <property type="entry name" value="AMP-dep_synth/lig_dom"/>
</dbReference>
<dbReference type="PANTHER" id="PTHR43201:SF5">
    <property type="entry name" value="MEDIUM-CHAIN ACYL-COA LIGASE ACSF2, MITOCHONDRIAL"/>
    <property type="match status" value="1"/>
</dbReference>
<organism evidence="5 6">
    <name type="scientific">Roseovarius pacificus</name>
    <dbReference type="NCBI Taxonomy" id="337701"/>
    <lineage>
        <taxon>Bacteria</taxon>
        <taxon>Pseudomonadati</taxon>
        <taxon>Pseudomonadota</taxon>
        <taxon>Alphaproteobacteria</taxon>
        <taxon>Rhodobacterales</taxon>
        <taxon>Roseobacteraceae</taxon>
        <taxon>Roseovarius</taxon>
    </lineage>
</organism>
<dbReference type="OrthoDB" id="9803968at2"/>
<protein>
    <submittedName>
        <fullName evidence="5">AMP-binding enzyme</fullName>
    </submittedName>
</protein>
<dbReference type="Gene3D" id="3.30.300.30">
    <property type="match status" value="1"/>
</dbReference>
<feature type="transmembrane region" description="Helical" evidence="3">
    <location>
        <begin position="702"/>
        <end position="720"/>
    </location>
</feature>
<feature type="transmembrane region" description="Helical" evidence="3">
    <location>
        <begin position="764"/>
        <end position="789"/>
    </location>
</feature>
<feature type="transmembrane region" description="Helical" evidence="3">
    <location>
        <begin position="632"/>
        <end position="653"/>
    </location>
</feature>
<sequence length="867" mass="93990">MTNKLRTIAIEASNSLDFIDHAFRLYDSETLFTIQRAGLDLSLYPGLHVTERLSSKPGGGWGQKQFVPGTSDAPAQILFSSGTEGLPKPIVLSQRNISDVVTRLNAAMEPDESIREYIGVPVTYSFGLGRVRAVSAAGGRFFLPERFDPVEIREMLERGEINAISAVPTLWRVILSAPDAIGRAGEAVRWIEIGSQYMSGPEKAALRRVFPKARIVQHYGLTEASRTTFLDISNSDEALLESVGTTSAPAAVKIGDEGEICIRGAHVALGILNASGGIDPLTDDLDWLHTKDKGTIRDGQLFYEGRLDDQMNIAGVNVNAENLEQAIVGLCNCTGQIAVGSVPDPLRGDAAIVAVHQDIAERAPLVEKAADIALRKFGVNQSGCVHVFEVEDIPKTGTGKIQRKKLRTLFEEHNQTPPGAKMASPHETTGSMSPAETRIAEAWRKVVGQVAMRPCDTFYDVGGDSLSAVQIGLVMEHGFTRRAVRATLEGRSLSEVAQAESATGQTSPASDVLPERTTATWAINITRGLMALAVMFSHWGPGFFSRLGIGREVDFYLGGVYRMGTEGFASIFGIGLGFFFLPRYIGETTAVNKRLRQSFLLVLSGLTLMAVVRLLRLYILEADIGGLEVAHAFYNILAFYVVAFATAPLWLRYLTAGGNVVLRALIVVVLALPVTWFLQAVLPGQLDSILEWPRLLAVAGYSYFKLCALVFSGIALGYWFSRQTSLSEASKTLAVAGAFGMAMSMIVALDVLPPAPFATSGSPFFQSLLGYVFYFSTAVFLVGAFDQILRSWNRMNGLGRGVLQVMIVIGGLALPIYAFHGIVIPLKDILVVLGLPGAIALLLPLGAFIVVMVYLGWRLRRMYFGQD</sequence>
<evidence type="ECO:0000256" key="2">
    <source>
        <dbReference type="ARBA" id="ARBA00022598"/>
    </source>
</evidence>
<dbReference type="STRING" id="337701.SAMN05444398_11353"/>
<dbReference type="InterPro" id="IPR042099">
    <property type="entry name" value="ANL_N_sf"/>
</dbReference>
<dbReference type="Pfam" id="PF00501">
    <property type="entry name" value="AMP-binding"/>
    <property type="match status" value="1"/>
</dbReference>
<dbReference type="SUPFAM" id="SSF47336">
    <property type="entry name" value="ACP-like"/>
    <property type="match status" value="1"/>
</dbReference>
<keyword evidence="3" id="KW-0472">Membrane</keyword>
<gene>
    <name evidence="5" type="ORF">SAMN05444398_11353</name>
</gene>
<dbReference type="GO" id="GO:0006631">
    <property type="term" value="P:fatty acid metabolic process"/>
    <property type="evidence" value="ECO:0007669"/>
    <property type="project" value="TreeGrafter"/>
</dbReference>
<feature type="domain" description="AMP-dependent synthetase/ligase" evidence="4">
    <location>
        <begin position="63"/>
        <end position="271"/>
    </location>
</feature>
<evidence type="ECO:0000256" key="3">
    <source>
        <dbReference type="SAM" id="Phobius"/>
    </source>
</evidence>
<feature type="transmembrane region" description="Helical" evidence="3">
    <location>
        <begin position="567"/>
        <end position="586"/>
    </location>
</feature>
<dbReference type="Gene3D" id="1.10.1200.10">
    <property type="entry name" value="ACP-like"/>
    <property type="match status" value="1"/>
</dbReference>
<comment type="similarity">
    <text evidence="1">Belongs to the ATP-dependent AMP-binding enzyme family.</text>
</comment>
<dbReference type="PANTHER" id="PTHR43201">
    <property type="entry name" value="ACYL-COA SYNTHETASE"/>
    <property type="match status" value="1"/>
</dbReference>
<feature type="transmembrane region" description="Helical" evidence="3">
    <location>
        <begin position="598"/>
        <end position="620"/>
    </location>
</feature>
<evidence type="ECO:0000313" key="6">
    <source>
        <dbReference type="Proteomes" id="UP000183974"/>
    </source>
</evidence>
<dbReference type="InterPro" id="IPR045851">
    <property type="entry name" value="AMP-bd_C_sf"/>
</dbReference>